<gene>
    <name evidence="1" type="ORF">F4V45_03335</name>
</gene>
<accession>A0A5M9QNP0</accession>
<evidence type="ECO:0000313" key="1">
    <source>
        <dbReference type="EMBL" id="KAA8710018.1"/>
    </source>
</evidence>
<protein>
    <submittedName>
        <fullName evidence="1">Uncharacterized protein</fullName>
    </submittedName>
</protein>
<dbReference type="AlphaFoldDB" id="A0A5M9QNP0"/>
<evidence type="ECO:0000313" key="2">
    <source>
        <dbReference type="Proteomes" id="UP000323707"/>
    </source>
</evidence>
<dbReference type="EMBL" id="VXKE01000010">
    <property type="protein sequence ID" value="KAA8710018.1"/>
    <property type="molecule type" value="Genomic_DNA"/>
</dbReference>
<organism evidence="1 2">
    <name type="scientific">Helicobacter canis</name>
    <dbReference type="NCBI Taxonomy" id="29419"/>
    <lineage>
        <taxon>Bacteria</taxon>
        <taxon>Pseudomonadati</taxon>
        <taxon>Campylobacterota</taxon>
        <taxon>Epsilonproteobacteria</taxon>
        <taxon>Campylobacterales</taxon>
        <taxon>Helicobacteraceae</taxon>
        <taxon>Helicobacter</taxon>
    </lineage>
</organism>
<comment type="caution">
    <text evidence="1">The sequence shown here is derived from an EMBL/GenBank/DDBJ whole genome shotgun (WGS) entry which is preliminary data.</text>
</comment>
<name>A0A5M9QNP0_9HELI</name>
<proteinExistence type="predicted"/>
<dbReference type="RefSeq" id="WP_150337057.1">
    <property type="nucleotide sequence ID" value="NZ_JAERIX010000055.1"/>
</dbReference>
<reference evidence="1 2" key="1">
    <citation type="submission" date="2019-09" db="EMBL/GenBank/DDBJ databases">
        <title>Draft genome sequence of various Type strains from the CCUG.</title>
        <authorList>
            <person name="Pineiro-Iglesias B."/>
            <person name="Tunovic T."/>
            <person name="Unosson C."/>
            <person name="Inganas E."/>
            <person name="Ohlen M."/>
            <person name="Cardew S."/>
            <person name="Jensie-Markopoulos S."/>
            <person name="Salva-Serra F."/>
            <person name="Jaen-Luchoro D."/>
            <person name="Karlsson R."/>
            <person name="Svensson-Stadler L."/>
            <person name="Chun J."/>
            <person name="Moore E."/>
        </authorList>
    </citation>
    <scope>NUCLEOTIDE SEQUENCE [LARGE SCALE GENOMIC DNA]</scope>
    <source>
        <strain evidence="1 2">CCUG 32756T</strain>
    </source>
</reference>
<dbReference type="Proteomes" id="UP000323707">
    <property type="component" value="Unassembled WGS sequence"/>
</dbReference>
<sequence>MGVVWHCYFLENLFLNENSSLESILWIATTCWRKSRNGREIGRARIHFLILSPFFLQGF</sequence>